<name>A0A068SSU2_NEOGA</name>
<evidence type="ECO:0000313" key="2">
    <source>
        <dbReference type="Proteomes" id="UP000028181"/>
    </source>
</evidence>
<dbReference type="Gene3D" id="1.10.760.10">
    <property type="entry name" value="Cytochrome c-like domain"/>
    <property type="match status" value="1"/>
</dbReference>
<reference evidence="2" key="1">
    <citation type="journal article" date="2014" name="BMC Genomics">
        <title>Genome sequencing of two Neorhizobium galegae strains reveals a noeT gene responsible for the unusual acetylation of the nodulation factors.</title>
        <authorList>
            <person name="Osterman J."/>
            <person name="Marsh J."/>
            <person name="Laine P.K."/>
            <person name="Zeng Z."/>
            <person name="Alatalo E."/>
            <person name="Sullivan J.T."/>
            <person name="Young J.P."/>
            <person name="Thomas-Oates J."/>
            <person name="Paulin L."/>
            <person name="Lindstrom K."/>
        </authorList>
    </citation>
    <scope>NUCLEOTIDE SEQUENCE [LARGE SCALE GENOMIC DNA]</scope>
    <source>
        <strain evidence="2">HAMBI 540</strain>
    </source>
</reference>
<gene>
    <name evidence="1" type="ORF">RG540_CH19860</name>
</gene>
<dbReference type="eggNOG" id="COG3474">
    <property type="taxonomic scope" value="Bacteria"/>
</dbReference>
<sequence length="61" mass="6769">MALTLTGLRQRVYIGGVINNTPDNLVQWIVSPQRFSPRTAMPTTGISEAEARHLAAYLNEQ</sequence>
<dbReference type="PATRIC" id="fig|1028800.3.peg.2001"/>
<dbReference type="GO" id="GO:0009055">
    <property type="term" value="F:electron transfer activity"/>
    <property type="evidence" value="ECO:0007669"/>
    <property type="project" value="InterPro"/>
</dbReference>
<dbReference type="KEGG" id="ngg:RG540_CH19860"/>
<accession>A0A068SSU2</accession>
<protein>
    <recommendedName>
        <fullName evidence="3">Cytochrome c domain-containing protein</fullName>
    </recommendedName>
</protein>
<dbReference type="InterPro" id="IPR036909">
    <property type="entry name" value="Cyt_c-like_dom_sf"/>
</dbReference>
<dbReference type="SUPFAM" id="SSF46626">
    <property type="entry name" value="Cytochrome c"/>
    <property type="match status" value="1"/>
</dbReference>
<dbReference type="HOGENOM" id="CLU_2917929_0_0_5"/>
<organism evidence="1 2">
    <name type="scientific">Neorhizobium galegae bv. orientalis str. HAMBI 540</name>
    <dbReference type="NCBI Taxonomy" id="1028800"/>
    <lineage>
        <taxon>Bacteria</taxon>
        <taxon>Pseudomonadati</taxon>
        <taxon>Pseudomonadota</taxon>
        <taxon>Alphaproteobacteria</taxon>
        <taxon>Hyphomicrobiales</taxon>
        <taxon>Rhizobiaceae</taxon>
        <taxon>Rhizobium/Agrobacterium group</taxon>
        <taxon>Neorhizobium</taxon>
    </lineage>
</organism>
<dbReference type="GO" id="GO:0020037">
    <property type="term" value="F:heme binding"/>
    <property type="evidence" value="ECO:0007669"/>
    <property type="project" value="InterPro"/>
</dbReference>
<dbReference type="Proteomes" id="UP000028181">
    <property type="component" value="Chromosome I"/>
</dbReference>
<proteinExistence type="predicted"/>
<keyword evidence="2" id="KW-1185">Reference proteome</keyword>
<dbReference type="EMBL" id="HG938353">
    <property type="protein sequence ID" value="CDN48155.1"/>
    <property type="molecule type" value="Genomic_DNA"/>
</dbReference>
<evidence type="ECO:0000313" key="1">
    <source>
        <dbReference type="EMBL" id="CDN48155.1"/>
    </source>
</evidence>
<dbReference type="AlphaFoldDB" id="A0A068SSU2"/>
<evidence type="ECO:0008006" key="3">
    <source>
        <dbReference type="Google" id="ProtNLM"/>
    </source>
</evidence>